<evidence type="ECO:0000313" key="1">
    <source>
        <dbReference type="EMBL" id="KAG8185956.1"/>
    </source>
</evidence>
<name>A0AAV6URN5_9ARAC</name>
<organism evidence="1 2">
    <name type="scientific">Oedothorax gibbosus</name>
    <dbReference type="NCBI Taxonomy" id="931172"/>
    <lineage>
        <taxon>Eukaryota</taxon>
        <taxon>Metazoa</taxon>
        <taxon>Ecdysozoa</taxon>
        <taxon>Arthropoda</taxon>
        <taxon>Chelicerata</taxon>
        <taxon>Arachnida</taxon>
        <taxon>Araneae</taxon>
        <taxon>Araneomorphae</taxon>
        <taxon>Entelegynae</taxon>
        <taxon>Araneoidea</taxon>
        <taxon>Linyphiidae</taxon>
        <taxon>Erigoninae</taxon>
        <taxon>Oedothorax</taxon>
    </lineage>
</organism>
<dbReference type="EMBL" id="JAFNEN010000319">
    <property type="protein sequence ID" value="KAG8185956.1"/>
    <property type="molecule type" value="Genomic_DNA"/>
</dbReference>
<gene>
    <name evidence="1" type="ORF">JTE90_013615</name>
</gene>
<dbReference type="Proteomes" id="UP000827092">
    <property type="component" value="Unassembled WGS sequence"/>
</dbReference>
<protein>
    <submittedName>
        <fullName evidence="1">Uncharacterized protein</fullName>
    </submittedName>
</protein>
<keyword evidence="2" id="KW-1185">Reference proteome</keyword>
<comment type="caution">
    <text evidence="1">The sequence shown here is derived from an EMBL/GenBank/DDBJ whole genome shotgun (WGS) entry which is preliminary data.</text>
</comment>
<accession>A0AAV6URN5</accession>
<reference evidence="1 2" key="1">
    <citation type="journal article" date="2022" name="Nat. Ecol. Evol.">
        <title>A masculinizing supergene underlies an exaggerated male reproductive morph in a spider.</title>
        <authorList>
            <person name="Hendrickx F."/>
            <person name="De Corte Z."/>
            <person name="Sonet G."/>
            <person name="Van Belleghem S.M."/>
            <person name="Kostlbacher S."/>
            <person name="Vangestel C."/>
        </authorList>
    </citation>
    <scope>NUCLEOTIDE SEQUENCE [LARGE SCALE GENOMIC DNA]</scope>
    <source>
        <strain evidence="1">W744_W776</strain>
    </source>
</reference>
<evidence type="ECO:0000313" key="2">
    <source>
        <dbReference type="Proteomes" id="UP000827092"/>
    </source>
</evidence>
<proteinExistence type="predicted"/>
<sequence>MSRDPHGKENYEAFVDSGELEQWNESEISMDDTRPIFLTNDSYLFPVELLMSTGRMLLLLLQRTSCFTQTEEETNDSYLFPVELAMSTGRMLLLLLLQRTSCFTQTEEEVKTNDSYLFPVELAMSTEECFFFFFFKELLASLKLKKR</sequence>
<dbReference type="AlphaFoldDB" id="A0AAV6URN5"/>